<dbReference type="Proteomes" id="UP000092683">
    <property type="component" value="Unassembled WGS sequence"/>
</dbReference>
<organism evidence="1 2">
    <name type="scientific">Mycobacterium malmoense</name>
    <dbReference type="NCBI Taxonomy" id="1780"/>
    <lineage>
        <taxon>Bacteria</taxon>
        <taxon>Bacillati</taxon>
        <taxon>Actinomycetota</taxon>
        <taxon>Actinomycetes</taxon>
        <taxon>Mycobacteriales</taxon>
        <taxon>Mycobacteriaceae</taxon>
        <taxon>Mycobacterium</taxon>
    </lineage>
</organism>
<proteinExistence type="predicted"/>
<comment type="caution">
    <text evidence="1">The sequence shown here is derived from an EMBL/GenBank/DDBJ whole genome shotgun (WGS) entry which is preliminary data.</text>
</comment>
<sequence>MGRRNPIHLIGEPLRKGVTYLCDDLIRSGAHDNALGSDGFVLMAFLVSWATPVNSGKRVWETSAAHLSEHFGWGMNRERASRAIERAVKDHRLIVRQYVRDGQIVARRCAYVVCAGGRRFTDGELFHWSSPIQLSSKGGAE</sequence>
<gene>
    <name evidence="1" type="ORF">A5677_17005</name>
</gene>
<name>A0A1B9DA75_MYCMA</name>
<reference evidence="1 2" key="1">
    <citation type="submission" date="2016-06" db="EMBL/GenBank/DDBJ databases">
        <authorList>
            <person name="Kjaerup R.B."/>
            <person name="Dalgaard T.S."/>
            <person name="Juul-Madsen H.R."/>
        </authorList>
    </citation>
    <scope>NUCLEOTIDE SEQUENCE [LARGE SCALE GENOMIC DNA]</scope>
    <source>
        <strain evidence="1 2">E3012</strain>
    </source>
</reference>
<evidence type="ECO:0000313" key="2">
    <source>
        <dbReference type="Proteomes" id="UP000092683"/>
    </source>
</evidence>
<accession>A0A1B9DA75</accession>
<evidence type="ECO:0008006" key="3">
    <source>
        <dbReference type="Google" id="ProtNLM"/>
    </source>
</evidence>
<evidence type="ECO:0000313" key="1">
    <source>
        <dbReference type="EMBL" id="OCB57662.1"/>
    </source>
</evidence>
<protein>
    <recommendedName>
        <fullName evidence="3">Replication protein</fullName>
    </recommendedName>
</protein>
<dbReference type="AlphaFoldDB" id="A0A1B9DA75"/>
<dbReference type="EMBL" id="MBEE01000080">
    <property type="protein sequence ID" value="OCB57662.1"/>
    <property type="molecule type" value="Genomic_DNA"/>
</dbReference>
<dbReference type="OrthoDB" id="4727506at2"/>